<dbReference type="RefSeq" id="WP_176943151.1">
    <property type="nucleotide sequence ID" value="NZ_JABZEC010000006.1"/>
</dbReference>
<accession>A0A850R4V7</accession>
<evidence type="ECO:0000256" key="2">
    <source>
        <dbReference type="ARBA" id="ARBA00022448"/>
    </source>
</evidence>
<feature type="domain" description="Solute-binding protein family 3/N-terminal" evidence="5">
    <location>
        <begin position="39"/>
        <end position="261"/>
    </location>
</feature>
<dbReference type="GO" id="GO:0015276">
    <property type="term" value="F:ligand-gated monoatomic ion channel activity"/>
    <property type="evidence" value="ECO:0007669"/>
    <property type="project" value="InterPro"/>
</dbReference>
<dbReference type="GO" id="GO:0016020">
    <property type="term" value="C:membrane"/>
    <property type="evidence" value="ECO:0007669"/>
    <property type="project" value="InterPro"/>
</dbReference>
<comment type="caution">
    <text evidence="7">The sequence shown here is derived from an EMBL/GenBank/DDBJ whole genome shotgun (WGS) entry which is preliminary data.</text>
</comment>
<evidence type="ECO:0000256" key="1">
    <source>
        <dbReference type="ARBA" id="ARBA00010333"/>
    </source>
</evidence>
<protein>
    <submittedName>
        <fullName evidence="7">Glutamate ABC transporter substrate-binding protein</fullName>
    </submittedName>
</protein>
<feature type="signal peptide" evidence="4">
    <location>
        <begin position="1"/>
        <end position="19"/>
    </location>
</feature>
<name>A0A850R4V7_9LACO</name>
<evidence type="ECO:0000313" key="7">
    <source>
        <dbReference type="EMBL" id="NVY97001.1"/>
    </source>
</evidence>
<keyword evidence="3 4" id="KW-0732">Signal</keyword>
<evidence type="ECO:0000259" key="6">
    <source>
        <dbReference type="SMART" id="SM00079"/>
    </source>
</evidence>
<keyword evidence="2" id="KW-0813">Transport</keyword>
<dbReference type="PANTHER" id="PTHR30085:SF6">
    <property type="entry name" value="ABC TRANSPORTER GLUTAMINE-BINDING PROTEIN GLNH"/>
    <property type="match status" value="1"/>
</dbReference>
<evidence type="ECO:0000259" key="5">
    <source>
        <dbReference type="SMART" id="SM00062"/>
    </source>
</evidence>
<dbReference type="EMBL" id="JABZEC010000006">
    <property type="protein sequence ID" value="NVY97001.1"/>
    <property type="molecule type" value="Genomic_DNA"/>
</dbReference>
<proteinExistence type="inferred from homology"/>
<organism evidence="7 8">
    <name type="scientific">Bombilactobacillus apium</name>
    <dbReference type="NCBI Taxonomy" id="2675299"/>
    <lineage>
        <taxon>Bacteria</taxon>
        <taxon>Bacillati</taxon>
        <taxon>Bacillota</taxon>
        <taxon>Bacilli</taxon>
        <taxon>Lactobacillales</taxon>
        <taxon>Lactobacillaceae</taxon>
        <taxon>Bombilactobacillus</taxon>
    </lineage>
</organism>
<dbReference type="PROSITE" id="PS51257">
    <property type="entry name" value="PROKAR_LIPOPROTEIN"/>
    <property type="match status" value="1"/>
</dbReference>
<gene>
    <name evidence="7" type="ORF">HU830_07535</name>
</gene>
<dbReference type="PANTHER" id="PTHR30085">
    <property type="entry name" value="AMINO ACID ABC TRANSPORTER PERMEASE"/>
    <property type="match status" value="1"/>
</dbReference>
<feature type="domain" description="Ionotropic glutamate receptor C-terminal" evidence="6">
    <location>
        <begin position="48"/>
        <end position="260"/>
    </location>
</feature>
<evidence type="ECO:0000256" key="4">
    <source>
        <dbReference type="SAM" id="SignalP"/>
    </source>
</evidence>
<evidence type="ECO:0000313" key="8">
    <source>
        <dbReference type="Proteomes" id="UP000563523"/>
    </source>
</evidence>
<dbReference type="SMART" id="SM00079">
    <property type="entry name" value="PBPe"/>
    <property type="match status" value="1"/>
</dbReference>
<dbReference type="SUPFAM" id="SSF53850">
    <property type="entry name" value="Periplasmic binding protein-like II"/>
    <property type="match status" value="1"/>
</dbReference>
<dbReference type="Proteomes" id="UP000563523">
    <property type="component" value="Unassembled WGS sequence"/>
</dbReference>
<dbReference type="GO" id="GO:0005576">
    <property type="term" value="C:extracellular region"/>
    <property type="evidence" value="ECO:0007669"/>
    <property type="project" value="TreeGrafter"/>
</dbReference>
<comment type="similarity">
    <text evidence="1">Belongs to the bacterial solute-binding protein 3 family.</text>
</comment>
<dbReference type="GO" id="GO:0006865">
    <property type="term" value="P:amino acid transport"/>
    <property type="evidence" value="ECO:0007669"/>
    <property type="project" value="TreeGrafter"/>
</dbReference>
<evidence type="ECO:0000256" key="3">
    <source>
        <dbReference type="ARBA" id="ARBA00022729"/>
    </source>
</evidence>
<dbReference type="GO" id="GO:0030288">
    <property type="term" value="C:outer membrane-bounded periplasmic space"/>
    <property type="evidence" value="ECO:0007669"/>
    <property type="project" value="TreeGrafter"/>
</dbReference>
<dbReference type="InterPro" id="IPR051455">
    <property type="entry name" value="Bact_solute-bind_prot3"/>
</dbReference>
<dbReference type="Pfam" id="PF00497">
    <property type="entry name" value="SBP_bac_3"/>
    <property type="match status" value="1"/>
</dbReference>
<dbReference type="AlphaFoldDB" id="A0A850R4V7"/>
<dbReference type="Gene3D" id="3.40.190.10">
    <property type="entry name" value="Periplasmic binding protein-like II"/>
    <property type="match status" value="2"/>
</dbReference>
<dbReference type="SMART" id="SM00062">
    <property type="entry name" value="PBPb"/>
    <property type="match status" value="1"/>
</dbReference>
<sequence>MKKKLWLLPLLLCSLVVFSGCGQSLSQQSALTNARSSKTLTWGVKGDVRLFGLTDVRDGQQKGFDVDVAKAVTKRVLGKDAHADFLTVTSQSRIPLLKNGNIDAIIATLTITDDRKKIVDFSKTYFKAGQSLLVPKNSPIQNAKQLNGHTVIGVVGANSVQNIKKVAPKAHILELQDYAQAMNALKSGQGDAMTTDNGILYGLAVQNPGFEVRGGTFTYEPYGIAVNQGQKGLQAAINQAIDEMKADGEYNRLIKKWFSKVPGFNYKELYQ</sequence>
<feature type="chain" id="PRO_5038599736" evidence="4">
    <location>
        <begin position="20"/>
        <end position="271"/>
    </location>
</feature>
<reference evidence="7 8" key="1">
    <citation type="submission" date="2020-06" db="EMBL/GenBank/DDBJ databases">
        <authorList>
            <person name="Kang J."/>
        </authorList>
    </citation>
    <scope>NUCLEOTIDE SEQUENCE [LARGE SCALE GENOMIC DNA]</scope>
    <source>
        <strain evidence="7 8">DCY120</strain>
    </source>
</reference>
<dbReference type="CDD" id="cd13690">
    <property type="entry name" value="PBP2_GluB"/>
    <property type="match status" value="1"/>
</dbReference>
<keyword evidence="8" id="KW-1185">Reference proteome</keyword>
<dbReference type="InterPro" id="IPR001638">
    <property type="entry name" value="Solute-binding_3/MltF_N"/>
</dbReference>
<dbReference type="InterPro" id="IPR001320">
    <property type="entry name" value="Iontro_rcpt_C"/>
</dbReference>